<dbReference type="PANTHER" id="PTHR44196">
    <property type="entry name" value="DEHYDROGENASE/REDUCTASE SDR FAMILY MEMBER 7B"/>
    <property type="match status" value="1"/>
</dbReference>
<gene>
    <name evidence="4" type="ORF">GCM10011410_05610</name>
</gene>
<dbReference type="PANTHER" id="PTHR44196:SF1">
    <property type="entry name" value="DEHYDROGENASE_REDUCTASE SDR FAMILY MEMBER 7B"/>
    <property type="match status" value="1"/>
</dbReference>
<evidence type="ECO:0000313" key="5">
    <source>
        <dbReference type="Proteomes" id="UP000641514"/>
    </source>
</evidence>
<evidence type="ECO:0000256" key="3">
    <source>
        <dbReference type="RuleBase" id="RU000363"/>
    </source>
</evidence>
<dbReference type="Pfam" id="PF00106">
    <property type="entry name" value="adh_short"/>
    <property type="match status" value="1"/>
</dbReference>
<dbReference type="GO" id="GO:0016020">
    <property type="term" value="C:membrane"/>
    <property type="evidence" value="ECO:0007669"/>
    <property type="project" value="TreeGrafter"/>
</dbReference>
<dbReference type="EMBL" id="BMJH01000001">
    <property type="protein sequence ID" value="GGC56077.1"/>
    <property type="molecule type" value="Genomic_DNA"/>
</dbReference>
<dbReference type="InterPro" id="IPR036291">
    <property type="entry name" value="NAD(P)-bd_dom_sf"/>
</dbReference>
<dbReference type="CDD" id="cd05374">
    <property type="entry name" value="17beta-HSD-like_SDR_c"/>
    <property type="match status" value="1"/>
</dbReference>
<dbReference type="Proteomes" id="UP000641514">
    <property type="component" value="Unassembled WGS sequence"/>
</dbReference>
<comment type="caution">
    <text evidence="4">The sequence shown here is derived from an EMBL/GenBank/DDBJ whole genome shotgun (WGS) entry which is preliminary data.</text>
</comment>
<reference evidence="4" key="2">
    <citation type="submission" date="2020-09" db="EMBL/GenBank/DDBJ databases">
        <authorList>
            <person name="Sun Q."/>
            <person name="Zhou Y."/>
        </authorList>
    </citation>
    <scope>NUCLEOTIDE SEQUENCE</scope>
    <source>
        <strain evidence="4">CGMCC 1.15478</strain>
    </source>
</reference>
<dbReference type="InterPro" id="IPR020904">
    <property type="entry name" value="Sc_DH/Rdtase_CS"/>
</dbReference>
<keyword evidence="2" id="KW-0560">Oxidoreductase</keyword>
<dbReference type="AlphaFoldDB" id="A0A916XA19"/>
<reference evidence="4" key="1">
    <citation type="journal article" date="2014" name="Int. J. Syst. Evol. Microbiol.">
        <title>Complete genome sequence of Corynebacterium casei LMG S-19264T (=DSM 44701T), isolated from a smear-ripened cheese.</title>
        <authorList>
            <consortium name="US DOE Joint Genome Institute (JGI-PGF)"/>
            <person name="Walter F."/>
            <person name="Albersmeier A."/>
            <person name="Kalinowski J."/>
            <person name="Ruckert C."/>
        </authorList>
    </citation>
    <scope>NUCLEOTIDE SEQUENCE</scope>
    <source>
        <strain evidence="4">CGMCC 1.15478</strain>
    </source>
</reference>
<keyword evidence="5" id="KW-1185">Reference proteome</keyword>
<comment type="similarity">
    <text evidence="1 3">Belongs to the short-chain dehydrogenases/reductases (SDR) family.</text>
</comment>
<dbReference type="GO" id="GO:0016491">
    <property type="term" value="F:oxidoreductase activity"/>
    <property type="evidence" value="ECO:0007669"/>
    <property type="project" value="UniProtKB-KW"/>
</dbReference>
<dbReference type="PRINTS" id="PR00080">
    <property type="entry name" value="SDRFAMILY"/>
</dbReference>
<dbReference type="Gene3D" id="3.40.50.720">
    <property type="entry name" value="NAD(P)-binding Rossmann-like Domain"/>
    <property type="match status" value="1"/>
</dbReference>
<accession>A0A916XA19</accession>
<dbReference type="SUPFAM" id="SSF51735">
    <property type="entry name" value="NAD(P)-binding Rossmann-fold domains"/>
    <property type="match status" value="1"/>
</dbReference>
<name>A0A916XA19_9ACTN</name>
<dbReference type="InterPro" id="IPR002347">
    <property type="entry name" value="SDR_fam"/>
</dbReference>
<dbReference type="PRINTS" id="PR00081">
    <property type="entry name" value="GDHRDH"/>
</dbReference>
<protein>
    <submittedName>
        <fullName evidence="4">Short-chain dehydrogenase/reductase</fullName>
    </submittedName>
</protein>
<evidence type="ECO:0000256" key="1">
    <source>
        <dbReference type="ARBA" id="ARBA00006484"/>
    </source>
</evidence>
<organism evidence="4 5">
    <name type="scientific">Hoyosella rhizosphaerae</name>
    <dbReference type="NCBI Taxonomy" id="1755582"/>
    <lineage>
        <taxon>Bacteria</taxon>
        <taxon>Bacillati</taxon>
        <taxon>Actinomycetota</taxon>
        <taxon>Actinomycetes</taxon>
        <taxon>Mycobacteriales</taxon>
        <taxon>Hoyosellaceae</taxon>
        <taxon>Hoyosella</taxon>
    </lineage>
</organism>
<dbReference type="PROSITE" id="PS00061">
    <property type="entry name" value="ADH_SHORT"/>
    <property type="match status" value="1"/>
</dbReference>
<evidence type="ECO:0000256" key="2">
    <source>
        <dbReference type="ARBA" id="ARBA00023002"/>
    </source>
</evidence>
<proteinExistence type="inferred from homology"/>
<dbReference type="RefSeq" id="WP_188670443.1">
    <property type="nucleotide sequence ID" value="NZ_BMJH01000001.1"/>
</dbReference>
<evidence type="ECO:0000313" key="4">
    <source>
        <dbReference type="EMBL" id="GGC56077.1"/>
    </source>
</evidence>
<sequence>MTKTAVVTGASSGIGKAIAEALVTHGYRVVGTSRNPDSLKDSVRVPGVEYRALDLTDRASIEAFGAQVGVVDVLVNNAGESQSGPFEELPADAIERLFHLNVFGQVRLTQLLLPGMRERGYGRVIMIGSMLASFPLAYRSSYVATKAAIKAFADSARLELSPYGVWITTVEPGSINTGISERRTKYVADNSPYRDEFNTVISTLDAKEAEGIPASHVAATVLQAITADEPKPLYARGSRADVVFLLKRVAPSALVERVIAKQFGLKR</sequence>